<sequence>MGLPEKCCFCISLRTGVIIFAVLHLYNFVTAFFLLFTSPSCDKTKAFQNMNYVAGVLALIIGILSVILLLAVIFEWPSSILIIFICAIIVQLLFFTVHKLTFIISNWATRKANEICHGVIMGNIIAIFLVWFYTAYAVLILCAYIEEMH</sequence>
<evidence type="ECO:0000313" key="2">
    <source>
        <dbReference type="Proteomes" id="UP000824533"/>
    </source>
</evidence>
<evidence type="ECO:0000313" key="1">
    <source>
        <dbReference type="EMBL" id="KAJ0177760.1"/>
    </source>
</evidence>
<proteinExistence type="predicted"/>
<dbReference type="Proteomes" id="UP000824533">
    <property type="component" value="Linkage Group LG11"/>
</dbReference>
<protein>
    <submittedName>
        <fullName evidence="1">Uncharacterized protein</fullName>
    </submittedName>
</protein>
<dbReference type="EMBL" id="CM034397">
    <property type="protein sequence ID" value="KAJ0177760.1"/>
    <property type="molecule type" value="Genomic_DNA"/>
</dbReference>
<comment type="caution">
    <text evidence="1">The sequence shown here is derived from an EMBL/GenBank/DDBJ whole genome shotgun (WGS) entry which is preliminary data.</text>
</comment>
<keyword evidence="2" id="KW-1185">Reference proteome</keyword>
<organism evidence="1 2">
    <name type="scientific">Dendrolimus kikuchii</name>
    <dbReference type="NCBI Taxonomy" id="765133"/>
    <lineage>
        <taxon>Eukaryota</taxon>
        <taxon>Metazoa</taxon>
        <taxon>Ecdysozoa</taxon>
        <taxon>Arthropoda</taxon>
        <taxon>Hexapoda</taxon>
        <taxon>Insecta</taxon>
        <taxon>Pterygota</taxon>
        <taxon>Neoptera</taxon>
        <taxon>Endopterygota</taxon>
        <taxon>Lepidoptera</taxon>
        <taxon>Glossata</taxon>
        <taxon>Ditrysia</taxon>
        <taxon>Bombycoidea</taxon>
        <taxon>Lasiocampidae</taxon>
        <taxon>Dendrolimus</taxon>
    </lineage>
</organism>
<accession>A0ACC1D1R4</accession>
<reference evidence="1 2" key="1">
    <citation type="journal article" date="2021" name="Front. Genet.">
        <title>Chromosome-Level Genome Assembly Reveals Significant Gene Expansion in the Toll and IMD Signaling Pathways of Dendrolimus kikuchii.</title>
        <authorList>
            <person name="Zhou J."/>
            <person name="Wu P."/>
            <person name="Xiong Z."/>
            <person name="Liu N."/>
            <person name="Zhao N."/>
            <person name="Ji M."/>
            <person name="Qiu Y."/>
            <person name="Yang B."/>
        </authorList>
    </citation>
    <scope>NUCLEOTIDE SEQUENCE [LARGE SCALE GENOMIC DNA]</scope>
    <source>
        <strain evidence="1">Ann1</strain>
    </source>
</reference>
<gene>
    <name evidence="1" type="ORF">K1T71_006633</name>
</gene>
<name>A0ACC1D1R4_9NEOP</name>